<comment type="similarity">
    <text evidence="2 17">Belongs to the cytochrome c oxidase subunit 2 family.</text>
</comment>
<dbReference type="Proteomes" id="UP000199771">
    <property type="component" value="Unassembled WGS sequence"/>
</dbReference>
<dbReference type="InterPro" id="IPR014222">
    <property type="entry name" value="Cyt_c_oxidase_su2"/>
</dbReference>
<keyword evidence="6 17" id="KW-0812">Transmembrane</keyword>
<dbReference type="EMBL" id="FOOC01000011">
    <property type="protein sequence ID" value="SFF59555.1"/>
    <property type="molecule type" value="Genomic_DNA"/>
</dbReference>
<dbReference type="PROSITE" id="PS50999">
    <property type="entry name" value="COX2_TM"/>
    <property type="match status" value="1"/>
</dbReference>
<feature type="domain" description="Cytochrome oxidase subunit II copper A binding" evidence="21">
    <location>
        <begin position="127"/>
        <end position="269"/>
    </location>
</feature>
<evidence type="ECO:0000256" key="12">
    <source>
        <dbReference type="ARBA" id="ARBA00023008"/>
    </source>
</evidence>
<feature type="signal peptide" evidence="20">
    <location>
        <begin position="1"/>
        <end position="29"/>
    </location>
</feature>
<reference evidence="24 25" key="1">
    <citation type="submission" date="2016-10" db="EMBL/GenBank/DDBJ databases">
        <authorList>
            <person name="de Groot N.N."/>
        </authorList>
    </citation>
    <scope>NUCLEOTIDE SEQUENCE [LARGE SCALE GENOMIC DNA]</scope>
    <source>
        <strain evidence="24 25">DSM 23609</strain>
    </source>
</reference>
<evidence type="ECO:0000259" key="23">
    <source>
        <dbReference type="PROSITE" id="PS51007"/>
    </source>
</evidence>
<dbReference type="GO" id="GO:0004129">
    <property type="term" value="F:cytochrome-c oxidase activity"/>
    <property type="evidence" value="ECO:0007669"/>
    <property type="project" value="UniProtKB-EC"/>
</dbReference>
<dbReference type="InterPro" id="IPR036909">
    <property type="entry name" value="Cyt_c-like_dom_sf"/>
</dbReference>
<dbReference type="Pfam" id="PF00116">
    <property type="entry name" value="COX2"/>
    <property type="match status" value="1"/>
</dbReference>
<keyword evidence="7 16" id="KW-0479">Metal-binding</keyword>
<evidence type="ECO:0000256" key="11">
    <source>
        <dbReference type="ARBA" id="ARBA00023004"/>
    </source>
</evidence>
<accession>A0A1I2JXJ0</accession>
<sequence length="412" mass="44353">MSRRGLRAKWLAERAAGAGLGLAALTAQAYTETSGGYNVPVGVTEISREVFHLHMAIFWVCVVIGVIVFGAMIYSIIFHRRSKNPKPADFHESTTVEIIWTTIPFLILIAIAVPAAATLIKMEDTRNSDMSIKITGYQWKWHYDYLGENVSFFSTLSAESNKARQLNSGVDVNTVPNYLVDVDNPLVVPVGKKIRFLITSNDVIHAWWVPEIAVKKDAIPGYVNEVWTKIDQPGTYRGVCAELCGRDHGYMPIVLKAVTEDEYKSWLAQQKGETVAAAPAATATDVPADAPAAAPAAPAQQLAAAEAAPAAAKALSKDELMKQGEAVYKANCMACHQATGQGLPPNFPSLIGSPVIKGPADAQIKQVLVGKNLMPPFKQLSDADIAAVVTYTRNSWGNSGGVVQPAQVAAQR</sequence>
<name>A0A1I2JXJ0_9GAMM</name>
<evidence type="ECO:0000256" key="7">
    <source>
        <dbReference type="ARBA" id="ARBA00022723"/>
    </source>
</evidence>
<evidence type="ECO:0000256" key="2">
    <source>
        <dbReference type="ARBA" id="ARBA00007866"/>
    </source>
</evidence>
<evidence type="ECO:0000256" key="3">
    <source>
        <dbReference type="ARBA" id="ARBA00022448"/>
    </source>
</evidence>
<keyword evidence="5 17" id="KW-0679">Respiratory chain</keyword>
<feature type="domain" description="Cytochrome c" evidence="23">
    <location>
        <begin position="319"/>
        <end position="396"/>
    </location>
</feature>
<evidence type="ECO:0000256" key="9">
    <source>
        <dbReference type="ARBA" id="ARBA00022982"/>
    </source>
</evidence>
<dbReference type="NCBIfam" id="TIGR02866">
    <property type="entry name" value="CoxB"/>
    <property type="match status" value="1"/>
</dbReference>
<dbReference type="InterPro" id="IPR009056">
    <property type="entry name" value="Cyt_c-like_dom"/>
</dbReference>
<keyword evidence="10 19" id="KW-1133">Transmembrane helix</keyword>
<evidence type="ECO:0000256" key="13">
    <source>
        <dbReference type="ARBA" id="ARBA00023136"/>
    </source>
</evidence>
<dbReference type="AlphaFoldDB" id="A0A1I2JXJ0"/>
<dbReference type="InterPro" id="IPR008972">
    <property type="entry name" value="Cupredoxin"/>
</dbReference>
<dbReference type="Gene3D" id="2.60.40.420">
    <property type="entry name" value="Cupredoxins - blue copper proteins"/>
    <property type="match status" value="1"/>
</dbReference>
<dbReference type="PROSITE" id="PS51007">
    <property type="entry name" value="CYTC"/>
    <property type="match status" value="1"/>
</dbReference>
<evidence type="ECO:0000259" key="22">
    <source>
        <dbReference type="PROSITE" id="PS50999"/>
    </source>
</evidence>
<dbReference type="OrthoDB" id="9781261at2"/>
<organism evidence="24 25">
    <name type="scientific">Fontimonas thermophila</name>
    <dbReference type="NCBI Taxonomy" id="1076937"/>
    <lineage>
        <taxon>Bacteria</taxon>
        <taxon>Pseudomonadati</taxon>
        <taxon>Pseudomonadota</taxon>
        <taxon>Gammaproteobacteria</taxon>
        <taxon>Nevskiales</taxon>
        <taxon>Nevskiaceae</taxon>
        <taxon>Fontimonas</taxon>
    </lineage>
</organism>
<keyword evidence="12 18" id="KW-0186">Copper</keyword>
<keyword evidence="4 16" id="KW-0349">Heme</keyword>
<evidence type="ECO:0000256" key="18">
    <source>
        <dbReference type="RuleBase" id="RU004024"/>
    </source>
</evidence>
<keyword evidence="25" id="KW-1185">Reference proteome</keyword>
<dbReference type="GO" id="GO:0016491">
    <property type="term" value="F:oxidoreductase activity"/>
    <property type="evidence" value="ECO:0007669"/>
    <property type="project" value="InterPro"/>
</dbReference>
<feature type="domain" description="Cytochrome oxidase subunit II transmembrane region profile" evidence="22">
    <location>
        <begin position="31"/>
        <end position="126"/>
    </location>
</feature>
<dbReference type="Pfam" id="PF13442">
    <property type="entry name" value="Cytochrome_CBB3"/>
    <property type="match status" value="1"/>
</dbReference>
<dbReference type="GO" id="GO:0042773">
    <property type="term" value="P:ATP synthesis coupled electron transport"/>
    <property type="evidence" value="ECO:0007669"/>
    <property type="project" value="TreeGrafter"/>
</dbReference>
<dbReference type="InterPro" id="IPR002429">
    <property type="entry name" value="CcO_II-like_C"/>
</dbReference>
<evidence type="ECO:0000259" key="21">
    <source>
        <dbReference type="PROSITE" id="PS50857"/>
    </source>
</evidence>
<evidence type="ECO:0000313" key="25">
    <source>
        <dbReference type="Proteomes" id="UP000199771"/>
    </source>
</evidence>
<dbReference type="PANTHER" id="PTHR22888">
    <property type="entry name" value="CYTOCHROME C OXIDASE, SUBUNIT II"/>
    <property type="match status" value="1"/>
</dbReference>
<evidence type="ECO:0000256" key="1">
    <source>
        <dbReference type="ARBA" id="ARBA00004141"/>
    </source>
</evidence>
<feature type="transmembrane region" description="Helical" evidence="19">
    <location>
        <begin position="53"/>
        <end position="77"/>
    </location>
</feature>
<evidence type="ECO:0000256" key="4">
    <source>
        <dbReference type="ARBA" id="ARBA00022617"/>
    </source>
</evidence>
<comment type="cofactor">
    <cofactor evidence="18">
        <name>Cu cation</name>
        <dbReference type="ChEBI" id="CHEBI:23378"/>
    </cofactor>
    <text evidence="18">Binds a copper A center.</text>
</comment>
<proteinExistence type="inferred from homology"/>
<comment type="subcellular location">
    <subcellularLocation>
        <location evidence="17">Cell membrane</location>
        <topology evidence="17">Multi-pass membrane protein</topology>
    </subcellularLocation>
    <subcellularLocation>
        <location evidence="1">Membrane</location>
        <topology evidence="1">Multi-pass membrane protein</topology>
    </subcellularLocation>
</comment>
<dbReference type="InterPro" id="IPR001505">
    <property type="entry name" value="Copper_CuA"/>
</dbReference>
<dbReference type="InterPro" id="IPR036257">
    <property type="entry name" value="Cyt_c_oxidase_su2_TM_sf"/>
</dbReference>
<dbReference type="GO" id="GO:0005507">
    <property type="term" value="F:copper ion binding"/>
    <property type="evidence" value="ECO:0007669"/>
    <property type="project" value="InterPro"/>
</dbReference>
<evidence type="ECO:0000256" key="10">
    <source>
        <dbReference type="ARBA" id="ARBA00022989"/>
    </source>
</evidence>
<gene>
    <name evidence="24" type="ORF">SAMN04488120_11125</name>
</gene>
<evidence type="ECO:0000256" key="15">
    <source>
        <dbReference type="ARBA" id="ARBA00047816"/>
    </source>
</evidence>
<dbReference type="PROSITE" id="PS50857">
    <property type="entry name" value="COX2_CUA"/>
    <property type="match status" value="1"/>
</dbReference>
<keyword evidence="20" id="KW-0732">Signal</keyword>
<feature type="chain" id="PRO_5011612361" description="Cytochrome c oxidase subunit 2" evidence="20">
    <location>
        <begin position="30"/>
        <end position="412"/>
    </location>
</feature>
<evidence type="ECO:0000313" key="24">
    <source>
        <dbReference type="EMBL" id="SFF59555.1"/>
    </source>
</evidence>
<dbReference type="InterPro" id="IPR045187">
    <property type="entry name" value="CcO_II"/>
</dbReference>
<dbReference type="PRINTS" id="PR01166">
    <property type="entry name" value="CYCOXIDASEII"/>
</dbReference>
<evidence type="ECO:0000256" key="8">
    <source>
        <dbReference type="ARBA" id="ARBA00022967"/>
    </source>
</evidence>
<dbReference type="RefSeq" id="WP_091534810.1">
    <property type="nucleotide sequence ID" value="NZ_FOOC01000011.1"/>
</dbReference>
<keyword evidence="13 19" id="KW-0472">Membrane</keyword>
<evidence type="ECO:0000256" key="16">
    <source>
        <dbReference type="PROSITE-ProRule" id="PRU00433"/>
    </source>
</evidence>
<dbReference type="SUPFAM" id="SSF46626">
    <property type="entry name" value="Cytochrome c"/>
    <property type="match status" value="1"/>
</dbReference>
<keyword evidence="11 16" id="KW-0408">Iron</keyword>
<keyword evidence="9 17" id="KW-0249">Electron transport</keyword>
<dbReference type="SUPFAM" id="SSF49503">
    <property type="entry name" value="Cupredoxins"/>
    <property type="match status" value="1"/>
</dbReference>
<evidence type="ECO:0000256" key="19">
    <source>
        <dbReference type="SAM" id="Phobius"/>
    </source>
</evidence>
<evidence type="ECO:0000256" key="20">
    <source>
        <dbReference type="SAM" id="SignalP"/>
    </source>
</evidence>
<dbReference type="Gene3D" id="1.10.287.90">
    <property type="match status" value="1"/>
</dbReference>
<dbReference type="Gene3D" id="1.10.760.10">
    <property type="entry name" value="Cytochrome c-like domain"/>
    <property type="match status" value="1"/>
</dbReference>
<evidence type="ECO:0000256" key="6">
    <source>
        <dbReference type="ARBA" id="ARBA00022692"/>
    </source>
</evidence>
<evidence type="ECO:0000256" key="5">
    <source>
        <dbReference type="ARBA" id="ARBA00022660"/>
    </source>
</evidence>
<keyword evidence="8" id="KW-1278">Translocase</keyword>
<dbReference type="InterPro" id="IPR011759">
    <property type="entry name" value="Cyt_c_oxidase_su2_TM_dom"/>
</dbReference>
<dbReference type="SUPFAM" id="SSF81464">
    <property type="entry name" value="Cytochrome c oxidase subunit II-like, transmembrane region"/>
    <property type="match status" value="1"/>
</dbReference>
<protein>
    <recommendedName>
        <fullName evidence="18">Cytochrome c oxidase subunit 2</fullName>
        <ecNumber evidence="18">7.1.1.9</ecNumber>
    </recommendedName>
</protein>
<evidence type="ECO:0000256" key="17">
    <source>
        <dbReference type="RuleBase" id="RU000456"/>
    </source>
</evidence>
<comment type="catalytic activity">
    <reaction evidence="15 18">
        <text>4 Fe(II)-[cytochrome c] + O2 + 8 H(+)(in) = 4 Fe(III)-[cytochrome c] + 2 H2O + 4 H(+)(out)</text>
        <dbReference type="Rhea" id="RHEA:11436"/>
        <dbReference type="Rhea" id="RHEA-COMP:10350"/>
        <dbReference type="Rhea" id="RHEA-COMP:14399"/>
        <dbReference type="ChEBI" id="CHEBI:15377"/>
        <dbReference type="ChEBI" id="CHEBI:15378"/>
        <dbReference type="ChEBI" id="CHEBI:15379"/>
        <dbReference type="ChEBI" id="CHEBI:29033"/>
        <dbReference type="ChEBI" id="CHEBI:29034"/>
        <dbReference type="EC" id="7.1.1.9"/>
    </reaction>
</comment>
<feature type="transmembrane region" description="Helical" evidence="19">
    <location>
        <begin position="98"/>
        <end position="120"/>
    </location>
</feature>
<keyword evidence="3 17" id="KW-0813">Transport</keyword>
<comment type="function">
    <text evidence="14 18">Subunits I and II form the functional core of the enzyme complex. Electrons originating in cytochrome c are transferred via heme a and Cu(A) to the binuclear center formed by heme a3 and Cu(B).</text>
</comment>
<evidence type="ECO:0000256" key="14">
    <source>
        <dbReference type="ARBA" id="ARBA00024688"/>
    </source>
</evidence>
<dbReference type="EC" id="7.1.1.9" evidence="18"/>
<dbReference type="STRING" id="1076937.SAMN04488120_11125"/>
<dbReference type="PANTHER" id="PTHR22888:SF9">
    <property type="entry name" value="CYTOCHROME C OXIDASE SUBUNIT 2"/>
    <property type="match status" value="1"/>
</dbReference>
<dbReference type="GO" id="GO:0005886">
    <property type="term" value="C:plasma membrane"/>
    <property type="evidence" value="ECO:0007669"/>
    <property type="project" value="UniProtKB-SubCell"/>
</dbReference>
<dbReference type="Pfam" id="PF02790">
    <property type="entry name" value="COX2_TM"/>
    <property type="match status" value="1"/>
</dbReference>
<dbReference type="GO" id="GO:0020037">
    <property type="term" value="F:heme binding"/>
    <property type="evidence" value="ECO:0007669"/>
    <property type="project" value="InterPro"/>
</dbReference>
<dbReference type="PROSITE" id="PS00078">
    <property type="entry name" value="COX2"/>
    <property type="match status" value="1"/>
</dbReference>